<evidence type="ECO:0000313" key="1">
    <source>
        <dbReference type="EMBL" id="CAB4992555.1"/>
    </source>
</evidence>
<name>A0A6J7NJR6_9ZZZZ</name>
<gene>
    <name evidence="1" type="ORF">UFOPK3927_01388</name>
</gene>
<accession>A0A6J7NJR6</accession>
<dbReference type="AlphaFoldDB" id="A0A6J7NJR6"/>
<dbReference type="EMBL" id="CAFBOK010000176">
    <property type="protein sequence ID" value="CAB4992555.1"/>
    <property type="molecule type" value="Genomic_DNA"/>
</dbReference>
<protein>
    <submittedName>
        <fullName evidence="1">Unannotated protein</fullName>
    </submittedName>
</protein>
<proteinExistence type="predicted"/>
<organism evidence="1">
    <name type="scientific">freshwater metagenome</name>
    <dbReference type="NCBI Taxonomy" id="449393"/>
    <lineage>
        <taxon>unclassified sequences</taxon>
        <taxon>metagenomes</taxon>
        <taxon>ecological metagenomes</taxon>
    </lineage>
</organism>
<reference evidence="1" key="1">
    <citation type="submission" date="2020-05" db="EMBL/GenBank/DDBJ databases">
        <authorList>
            <person name="Chiriac C."/>
            <person name="Salcher M."/>
            <person name="Ghai R."/>
            <person name="Kavagutti S V."/>
        </authorList>
    </citation>
    <scope>NUCLEOTIDE SEQUENCE</scope>
</reference>
<sequence length="90" mass="9860">MSEAFAVGGAFDKARNVGNHKLKIIFYPNDAEIGFEGGERIISDLGLRCRDARNKGGLADVRESNKCDVSHQLEFEIQPLLLADLSLLGK</sequence>